<dbReference type="RefSeq" id="WP_127788777.1">
    <property type="nucleotide sequence ID" value="NZ_SACL01000006.1"/>
</dbReference>
<keyword evidence="3" id="KW-1185">Reference proteome</keyword>
<name>A0A437MCB9_9PROT</name>
<dbReference type="EMBL" id="SACL01000006">
    <property type="protein sequence ID" value="RVT95289.1"/>
    <property type="molecule type" value="Genomic_DNA"/>
</dbReference>
<evidence type="ECO:0000313" key="2">
    <source>
        <dbReference type="EMBL" id="RVT95289.1"/>
    </source>
</evidence>
<sequence length="155" mass="16526">MPTTSPTDARPQGNRAGKTGPVAANQDDPISVPQKLGFKPGMVCSVLDVPNGFRHGLPATSAAEPELILAFATDRASLGRVAARALDLYGVGGRLWFAYPKKGGPIRSDLDRDHGWEPLTQAGLLPVTQVALDGTWSALRFRLREEVPTLTRKGG</sequence>
<protein>
    <recommendedName>
        <fullName evidence="4">DUF3052 family protein</fullName>
    </recommendedName>
</protein>
<dbReference type="Proteomes" id="UP000282957">
    <property type="component" value="Unassembled WGS sequence"/>
</dbReference>
<feature type="region of interest" description="Disordered" evidence="1">
    <location>
        <begin position="1"/>
        <end position="31"/>
    </location>
</feature>
<evidence type="ECO:0000313" key="3">
    <source>
        <dbReference type="Proteomes" id="UP000282957"/>
    </source>
</evidence>
<gene>
    <name evidence="2" type="ORF">EOD42_17040</name>
</gene>
<proteinExistence type="predicted"/>
<accession>A0A437MCB9</accession>
<evidence type="ECO:0008006" key="4">
    <source>
        <dbReference type="Google" id="ProtNLM"/>
    </source>
</evidence>
<evidence type="ECO:0000256" key="1">
    <source>
        <dbReference type="SAM" id="MobiDB-lite"/>
    </source>
</evidence>
<dbReference type="AlphaFoldDB" id="A0A437MCB9"/>
<dbReference type="OrthoDB" id="9800461at2"/>
<comment type="caution">
    <text evidence="2">The sequence shown here is derived from an EMBL/GenBank/DDBJ whole genome shotgun (WGS) entry which is preliminary data.</text>
</comment>
<reference evidence="2 3" key="1">
    <citation type="submission" date="2019-01" db="EMBL/GenBank/DDBJ databases">
        <authorList>
            <person name="Chen W.-M."/>
        </authorList>
    </citation>
    <scope>NUCLEOTIDE SEQUENCE [LARGE SCALE GENOMIC DNA]</scope>
    <source>
        <strain evidence="2 3">CCP-6</strain>
    </source>
</reference>
<organism evidence="2 3">
    <name type="scientific">Rhodovarius crocodyli</name>
    <dbReference type="NCBI Taxonomy" id="1979269"/>
    <lineage>
        <taxon>Bacteria</taxon>
        <taxon>Pseudomonadati</taxon>
        <taxon>Pseudomonadota</taxon>
        <taxon>Alphaproteobacteria</taxon>
        <taxon>Acetobacterales</taxon>
        <taxon>Roseomonadaceae</taxon>
        <taxon>Rhodovarius</taxon>
    </lineage>
</organism>